<dbReference type="SUPFAM" id="SSF101801">
    <property type="entry name" value="Surface presentation of antigens (SPOA)"/>
    <property type="match status" value="1"/>
</dbReference>
<name>A0ABW7KUM1_9BURK</name>
<evidence type="ECO:0000256" key="3">
    <source>
        <dbReference type="ARBA" id="ARBA00021897"/>
    </source>
</evidence>
<keyword evidence="4" id="KW-1003">Cell membrane</keyword>
<dbReference type="InterPro" id="IPR051469">
    <property type="entry name" value="FliN/MopA/SpaO"/>
</dbReference>
<evidence type="ECO:0000256" key="6">
    <source>
        <dbReference type="ARBA" id="ARBA00022779"/>
    </source>
</evidence>
<dbReference type="RefSeq" id="WP_395128343.1">
    <property type="nucleotide sequence ID" value="NZ_JBIMPM010000001.1"/>
</dbReference>
<dbReference type="InterPro" id="IPR001543">
    <property type="entry name" value="FliN-like_C"/>
</dbReference>
<protein>
    <recommendedName>
        <fullName evidence="3">Flagellar motor switch protein FliN</fullName>
    </recommendedName>
</protein>
<sequence>MNPNDEFNLDTMLDDFADPSGADAPSGQADASPASLRMLRRIPVRLTLEVGGAIVPLAELLSYGAGSVVELDRLAGEPLVVKVNGLAIGTAEVVVCGENYGLKLVELGDLQSLAA</sequence>
<proteinExistence type="inferred from homology"/>
<evidence type="ECO:0000313" key="11">
    <source>
        <dbReference type="Proteomes" id="UP001609186"/>
    </source>
</evidence>
<keyword evidence="7" id="KW-0472">Membrane</keyword>
<feature type="region of interest" description="Disordered" evidence="8">
    <location>
        <begin position="1"/>
        <end position="32"/>
    </location>
</feature>
<evidence type="ECO:0000256" key="4">
    <source>
        <dbReference type="ARBA" id="ARBA00022475"/>
    </source>
</evidence>
<keyword evidence="10" id="KW-0282">Flagellum</keyword>
<evidence type="ECO:0000313" key="10">
    <source>
        <dbReference type="EMBL" id="MFH5249612.1"/>
    </source>
</evidence>
<keyword evidence="5" id="KW-0145">Chemotaxis</keyword>
<dbReference type="InterPro" id="IPR001172">
    <property type="entry name" value="FliN_T3SS_HrcQb"/>
</dbReference>
<dbReference type="PANTHER" id="PTHR43484:SF1">
    <property type="entry name" value="FLAGELLAR MOTOR SWITCH PROTEIN FLIN"/>
    <property type="match status" value="1"/>
</dbReference>
<evidence type="ECO:0000256" key="5">
    <source>
        <dbReference type="ARBA" id="ARBA00022500"/>
    </source>
</evidence>
<evidence type="ECO:0000256" key="1">
    <source>
        <dbReference type="ARBA" id="ARBA00004413"/>
    </source>
</evidence>
<accession>A0ABW7KUM1</accession>
<evidence type="ECO:0000259" key="9">
    <source>
        <dbReference type="Pfam" id="PF01052"/>
    </source>
</evidence>
<dbReference type="EMBL" id="JBIMPM010000001">
    <property type="protein sequence ID" value="MFH5249612.1"/>
    <property type="molecule type" value="Genomic_DNA"/>
</dbReference>
<evidence type="ECO:0000256" key="7">
    <source>
        <dbReference type="ARBA" id="ARBA00023136"/>
    </source>
</evidence>
<gene>
    <name evidence="10" type="ORF">ACGTRS_00030</name>
</gene>
<keyword evidence="10" id="KW-0969">Cilium</keyword>
<dbReference type="InterPro" id="IPR036429">
    <property type="entry name" value="SpoA-like_sf"/>
</dbReference>
<keyword evidence="6" id="KW-0283">Flagellar rotation</keyword>
<dbReference type="Proteomes" id="UP001609186">
    <property type="component" value="Unassembled WGS sequence"/>
</dbReference>
<comment type="similarity">
    <text evidence="2">Belongs to the FliN/MopA/SpaO family.</text>
</comment>
<evidence type="ECO:0000256" key="8">
    <source>
        <dbReference type="SAM" id="MobiDB-lite"/>
    </source>
</evidence>
<dbReference type="Gene3D" id="2.30.330.10">
    <property type="entry name" value="SpoA-like"/>
    <property type="match status" value="1"/>
</dbReference>
<organism evidence="10 11">
    <name type="scientific">Burkholderia semiarida</name>
    <dbReference type="NCBI Taxonomy" id="2843303"/>
    <lineage>
        <taxon>Bacteria</taxon>
        <taxon>Pseudomonadati</taxon>
        <taxon>Pseudomonadota</taxon>
        <taxon>Betaproteobacteria</taxon>
        <taxon>Burkholderiales</taxon>
        <taxon>Burkholderiaceae</taxon>
        <taxon>Burkholderia</taxon>
        <taxon>Burkholderia cepacia complex</taxon>
    </lineage>
</organism>
<feature type="domain" description="Flagellar motor switch protein FliN-like C-terminal" evidence="9">
    <location>
        <begin position="38"/>
        <end position="107"/>
    </location>
</feature>
<comment type="subcellular location">
    <subcellularLocation>
        <location evidence="1">Cell membrane</location>
        <topology evidence="1">Peripheral membrane protein</topology>
        <orientation evidence="1">Cytoplasmic side</orientation>
    </subcellularLocation>
</comment>
<keyword evidence="11" id="KW-1185">Reference proteome</keyword>
<comment type="caution">
    <text evidence="10">The sequence shown here is derived from an EMBL/GenBank/DDBJ whole genome shotgun (WGS) entry which is preliminary data.</text>
</comment>
<reference evidence="10 11" key="1">
    <citation type="submission" date="2024-10" db="EMBL/GenBank/DDBJ databases">
        <title>Burkholderia semiarida in Mexico.</title>
        <authorList>
            <person name="Estrada P."/>
        </authorList>
    </citation>
    <scope>NUCLEOTIDE SEQUENCE [LARGE SCALE GENOMIC DNA]</scope>
    <source>
        <strain evidence="10 11">CLM7-1</strain>
    </source>
</reference>
<dbReference type="PANTHER" id="PTHR43484">
    <property type="match status" value="1"/>
</dbReference>
<dbReference type="Pfam" id="PF01052">
    <property type="entry name" value="FliMN_C"/>
    <property type="match status" value="1"/>
</dbReference>
<dbReference type="PRINTS" id="PR00956">
    <property type="entry name" value="FLGMOTORFLIN"/>
</dbReference>
<keyword evidence="10" id="KW-0966">Cell projection</keyword>
<evidence type="ECO:0000256" key="2">
    <source>
        <dbReference type="ARBA" id="ARBA00009226"/>
    </source>
</evidence>